<protein>
    <recommendedName>
        <fullName evidence="1">C-type lectin domain-containing protein</fullName>
    </recommendedName>
</protein>
<keyword evidence="3" id="KW-1185">Reference proteome</keyword>
<dbReference type="AlphaFoldDB" id="G0NCJ6"/>
<sequence>MIVTNGTPFNFQNYSILFLSWDECLAHCLKTDNCMVVYTDRPGYFCQFFKIGNLRLVKRSNNTAMRIGFKIRENNRSAVCPVDDTKGEGYSFDDYSHRTQRYYNSYTFIDREKTELWMFTSSGRHGCPTVFHKMFMRPAGPWCIGTWGARSCLTHSEAVAHCASVKNSVLSGLDSLDEWNFVNAVSSSSAWMGGTRKESCIGKTTCKGLNAFDFVDPTLSKNPTGFSWHSQKPNGKGEDCLVITTRNGKKRIEDILCTSTSPPGCTKCFEDVVCGAYPLLGAF</sequence>
<dbReference type="InterPro" id="IPR006583">
    <property type="entry name" value="PAN-3_domain"/>
</dbReference>
<dbReference type="PANTHER" id="PTHR47629">
    <property type="entry name" value="C-TYPE LECTIN-RELATED"/>
    <property type="match status" value="1"/>
</dbReference>
<proteinExistence type="predicted"/>
<dbReference type="InParanoid" id="G0NCJ6"/>
<dbReference type="Proteomes" id="UP000008068">
    <property type="component" value="Unassembled WGS sequence"/>
</dbReference>
<dbReference type="Pfam" id="PF08277">
    <property type="entry name" value="PAN_3"/>
    <property type="match status" value="1"/>
</dbReference>
<name>G0NCJ6_CAEBE</name>
<dbReference type="PANTHER" id="PTHR47629:SF11">
    <property type="entry name" value="PAN-3 DOMAIN-CONTAINING PROTEIN"/>
    <property type="match status" value="1"/>
</dbReference>
<dbReference type="InterPro" id="IPR016187">
    <property type="entry name" value="CTDL_fold"/>
</dbReference>
<dbReference type="InterPro" id="IPR016186">
    <property type="entry name" value="C-type_lectin-like/link_sf"/>
</dbReference>
<dbReference type="SMART" id="SM00034">
    <property type="entry name" value="CLECT"/>
    <property type="match status" value="1"/>
</dbReference>
<evidence type="ECO:0000259" key="1">
    <source>
        <dbReference type="PROSITE" id="PS50041"/>
    </source>
</evidence>
<dbReference type="SMART" id="SM00605">
    <property type="entry name" value="CW"/>
    <property type="match status" value="1"/>
</dbReference>
<organism evidence="3">
    <name type="scientific">Caenorhabditis brenneri</name>
    <name type="common">Nematode worm</name>
    <dbReference type="NCBI Taxonomy" id="135651"/>
    <lineage>
        <taxon>Eukaryota</taxon>
        <taxon>Metazoa</taxon>
        <taxon>Ecdysozoa</taxon>
        <taxon>Nematoda</taxon>
        <taxon>Chromadorea</taxon>
        <taxon>Rhabditida</taxon>
        <taxon>Rhabditina</taxon>
        <taxon>Rhabditomorpha</taxon>
        <taxon>Rhabditoidea</taxon>
        <taxon>Rhabditidae</taxon>
        <taxon>Peloderinae</taxon>
        <taxon>Caenorhabditis</taxon>
    </lineage>
</organism>
<gene>
    <name evidence="2" type="ORF">CAEBREN_00359</name>
</gene>
<accession>G0NCJ6</accession>
<dbReference type="eggNOG" id="KOG4297">
    <property type="taxonomic scope" value="Eukaryota"/>
</dbReference>
<dbReference type="CDD" id="cd00037">
    <property type="entry name" value="CLECT"/>
    <property type="match status" value="1"/>
</dbReference>
<dbReference type="STRING" id="135651.G0NCJ6"/>
<dbReference type="PROSITE" id="PS50041">
    <property type="entry name" value="C_TYPE_LECTIN_2"/>
    <property type="match status" value="1"/>
</dbReference>
<dbReference type="InterPro" id="IPR001304">
    <property type="entry name" value="C-type_lectin-like"/>
</dbReference>
<dbReference type="HOGENOM" id="CLU_045736_4_0_1"/>
<dbReference type="SUPFAM" id="SSF56436">
    <property type="entry name" value="C-type lectin-like"/>
    <property type="match status" value="1"/>
</dbReference>
<feature type="domain" description="C-type lectin" evidence="1">
    <location>
        <begin position="156"/>
        <end position="266"/>
    </location>
</feature>
<dbReference type="Gene3D" id="3.10.100.10">
    <property type="entry name" value="Mannose-Binding Protein A, subunit A"/>
    <property type="match status" value="1"/>
</dbReference>
<dbReference type="EMBL" id="GL379863">
    <property type="protein sequence ID" value="EGT57591.1"/>
    <property type="molecule type" value="Genomic_DNA"/>
</dbReference>
<evidence type="ECO:0000313" key="3">
    <source>
        <dbReference type="Proteomes" id="UP000008068"/>
    </source>
</evidence>
<evidence type="ECO:0000313" key="2">
    <source>
        <dbReference type="EMBL" id="EGT57591.1"/>
    </source>
</evidence>
<reference evidence="3" key="1">
    <citation type="submission" date="2011-07" db="EMBL/GenBank/DDBJ databases">
        <authorList>
            <consortium name="Caenorhabditis brenneri Sequencing and Analysis Consortium"/>
            <person name="Wilson R.K."/>
        </authorList>
    </citation>
    <scope>NUCLEOTIDE SEQUENCE [LARGE SCALE GENOMIC DNA]</scope>
    <source>
        <strain evidence="3">PB2801</strain>
    </source>
</reference>